<dbReference type="CDD" id="cd08010">
    <property type="entry name" value="MltG_like"/>
    <property type="match status" value="1"/>
</dbReference>
<evidence type="ECO:0000256" key="6">
    <source>
        <dbReference type="ARBA" id="ARBA00023316"/>
    </source>
</evidence>
<dbReference type="PANTHER" id="PTHR30518:SF2">
    <property type="entry name" value="ENDOLYTIC MUREIN TRANSGLYCOSYLASE"/>
    <property type="match status" value="1"/>
</dbReference>
<keyword evidence="6" id="KW-0961">Cell wall biogenesis/degradation</keyword>
<dbReference type="PANTHER" id="PTHR30518">
    <property type="entry name" value="ENDOLYTIC MUREIN TRANSGLYCOSYLASE"/>
    <property type="match status" value="1"/>
</dbReference>
<organism evidence="8">
    <name type="scientific">hydrothermal vent metagenome</name>
    <dbReference type="NCBI Taxonomy" id="652676"/>
    <lineage>
        <taxon>unclassified sequences</taxon>
        <taxon>metagenomes</taxon>
        <taxon>ecological metagenomes</taxon>
    </lineage>
</organism>
<keyword evidence="5" id="KW-0456">Lyase</keyword>
<evidence type="ECO:0000256" key="4">
    <source>
        <dbReference type="ARBA" id="ARBA00023136"/>
    </source>
</evidence>
<dbReference type="Gene3D" id="3.30.160.60">
    <property type="entry name" value="Classic Zinc Finger"/>
    <property type="match status" value="1"/>
</dbReference>
<sequence>NTEGPMDEDRVFLVEQGIGLAAVANRLETANLIADRWVFQLGAMLQRKQSSIRAGEYQIAANASMADIVLEITEGRAITYSVTIPEGLTSWEAVQRINAAANLTGEITEIPAEGSLLPNTYSFERGSDRQLVIDRMSEAFDVEVAQIWASRAPDLPLKSVEEMVILASIVEKETGIGAERAGVAGVFINRINIGMRLQSDPTIIYGITNGQGSLGRGLRRSEIDEKTPYNTYQIDGLPPTPIANPGVAAMRAVVNPDDTEALFFVADGTGGHVFANTYAEHQVNVARWRVIEREMAAAAAEAAKAEELAQEEAEAEAARDALQQEQAPSTNNNG</sequence>
<evidence type="ECO:0000256" key="1">
    <source>
        <dbReference type="ARBA" id="ARBA00022475"/>
    </source>
</evidence>
<dbReference type="NCBIfam" id="TIGR00247">
    <property type="entry name" value="endolytic transglycosylase MltG"/>
    <property type="match status" value="1"/>
</dbReference>
<feature type="region of interest" description="Disordered" evidence="7">
    <location>
        <begin position="307"/>
        <end position="334"/>
    </location>
</feature>
<proteinExistence type="inferred from homology"/>
<reference evidence="8" key="1">
    <citation type="submission" date="2018-06" db="EMBL/GenBank/DDBJ databases">
        <authorList>
            <person name="Zhirakovskaya E."/>
        </authorList>
    </citation>
    <scope>NUCLEOTIDE SEQUENCE</scope>
</reference>
<dbReference type="InterPro" id="IPR003770">
    <property type="entry name" value="MLTG-like"/>
</dbReference>
<dbReference type="EMBL" id="UOEQ01000529">
    <property type="protein sequence ID" value="VAW24405.1"/>
    <property type="molecule type" value="Genomic_DNA"/>
</dbReference>
<protein>
    <submittedName>
        <fullName evidence="8">FIG004453: protein YceG like</fullName>
    </submittedName>
</protein>
<evidence type="ECO:0000256" key="3">
    <source>
        <dbReference type="ARBA" id="ARBA00022989"/>
    </source>
</evidence>
<dbReference type="GO" id="GO:0071555">
    <property type="term" value="P:cell wall organization"/>
    <property type="evidence" value="ECO:0007669"/>
    <property type="project" value="UniProtKB-KW"/>
</dbReference>
<keyword evidence="2" id="KW-0812">Transmembrane</keyword>
<evidence type="ECO:0000313" key="8">
    <source>
        <dbReference type="EMBL" id="VAW24405.1"/>
    </source>
</evidence>
<keyword evidence="1" id="KW-1003">Cell membrane</keyword>
<evidence type="ECO:0000256" key="5">
    <source>
        <dbReference type="ARBA" id="ARBA00023239"/>
    </source>
</evidence>
<dbReference type="AlphaFoldDB" id="A0A3B0U0M1"/>
<keyword evidence="4" id="KW-0472">Membrane</keyword>
<keyword evidence="3" id="KW-1133">Transmembrane helix</keyword>
<dbReference type="GO" id="GO:0016829">
    <property type="term" value="F:lyase activity"/>
    <property type="evidence" value="ECO:0007669"/>
    <property type="project" value="UniProtKB-KW"/>
</dbReference>
<gene>
    <name evidence="8" type="ORF">MNBD_ALPHA11-2411</name>
</gene>
<dbReference type="HAMAP" id="MF_02065">
    <property type="entry name" value="MltG"/>
    <property type="match status" value="1"/>
</dbReference>
<name>A0A3B0U0M1_9ZZZZ</name>
<accession>A0A3B0U0M1</accession>
<evidence type="ECO:0000256" key="7">
    <source>
        <dbReference type="SAM" id="MobiDB-lite"/>
    </source>
</evidence>
<dbReference type="Pfam" id="PF02618">
    <property type="entry name" value="YceG"/>
    <property type="match status" value="1"/>
</dbReference>
<feature type="non-terminal residue" evidence="8">
    <location>
        <position position="1"/>
    </location>
</feature>
<dbReference type="Gene3D" id="3.30.1490.480">
    <property type="entry name" value="Endolytic murein transglycosylase"/>
    <property type="match status" value="1"/>
</dbReference>
<evidence type="ECO:0000256" key="2">
    <source>
        <dbReference type="ARBA" id="ARBA00022692"/>
    </source>
</evidence>